<feature type="compositionally biased region" description="Basic and acidic residues" evidence="4">
    <location>
        <begin position="576"/>
        <end position="598"/>
    </location>
</feature>
<dbReference type="RefSeq" id="XP_002951715.1">
    <property type="nucleotide sequence ID" value="XM_002951669.1"/>
</dbReference>
<dbReference type="InterPro" id="IPR011124">
    <property type="entry name" value="Znf_CW"/>
</dbReference>
<keyword evidence="1" id="KW-0479">Metal-binding</keyword>
<feature type="compositionally biased region" description="Basic and acidic residues" evidence="4">
    <location>
        <begin position="633"/>
        <end position="658"/>
    </location>
</feature>
<evidence type="ECO:0000256" key="1">
    <source>
        <dbReference type="ARBA" id="ARBA00022723"/>
    </source>
</evidence>
<feature type="domain" description="CW-type" evidence="5">
    <location>
        <begin position="16"/>
        <end position="67"/>
    </location>
</feature>
<feature type="compositionally biased region" description="Basic and acidic residues" evidence="4">
    <location>
        <begin position="547"/>
        <end position="558"/>
    </location>
</feature>
<name>D8TZE2_VOLCA</name>
<reference evidence="6 7" key="1">
    <citation type="journal article" date="2010" name="Science">
        <title>Genomic analysis of organismal complexity in the multicellular green alga Volvox carteri.</title>
        <authorList>
            <person name="Prochnik S.E."/>
            <person name="Umen J."/>
            <person name="Nedelcu A.M."/>
            <person name="Hallmann A."/>
            <person name="Miller S.M."/>
            <person name="Nishii I."/>
            <person name="Ferris P."/>
            <person name="Kuo A."/>
            <person name="Mitros T."/>
            <person name="Fritz-Laylin L.K."/>
            <person name="Hellsten U."/>
            <person name="Chapman J."/>
            <person name="Simakov O."/>
            <person name="Rensing S.A."/>
            <person name="Terry A."/>
            <person name="Pangilinan J."/>
            <person name="Kapitonov V."/>
            <person name="Jurka J."/>
            <person name="Salamov A."/>
            <person name="Shapiro H."/>
            <person name="Schmutz J."/>
            <person name="Grimwood J."/>
            <person name="Lindquist E."/>
            <person name="Lucas S."/>
            <person name="Grigoriev I.V."/>
            <person name="Schmitt R."/>
            <person name="Kirk D."/>
            <person name="Rokhsar D.S."/>
        </authorList>
    </citation>
    <scope>NUCLEOTIDE SEQUENCE [LARGE SCALE GENOMIC DNA]</scope>
    <source>
        <strain evidence="7">f. Nagariensis / Eve</strain>
    </source>
</reference>
<feature type="compositionally biased region" description="Low complexity" evidence="4">
    <location>
        <begin position="239"/>
        <end position="260"/>
    </location>
</feature>
<evidence type="ECO:0000256" key="3">
    <source>
        <dbReference type="ARBA" id="ARBA00022833"/>
    </source>
</evidence>
<dbReference type="STRING" id="3068.D8TZE2"/>
<dbReference type="GeneID" id="9615892"/>
<feature type="compositionally biased region" description="Basic and acidic residues" evidence="4">
    <location>
        <begin position="488"/>
        <end position="532"/>
    </location>
</feature>
<feature type="compositionally biased region" description="Low complexity" evidence="4">
    <location>
        <begin position="395"/>
        <end position="425"/>
    </location>
</feature>
<dbReference type="PANTHER" id="PTHR15999:SF2">
    <property type="entry name" value="ZINC FINGER CW-TYPE PWWP DOMAIN PROTEIN 1"/>
    <property type="match status" value="1"/>
</dbReference>
<dbReference type="OrthoDB" id="757982at2759"/>
<dbReference type="GO" id="GO:0008270">
    <property type="term" value="F:zinc ion binding"/>
    <property type="evidence" value="ECO:0007669"/>
    <property type="project" value="UniProtKB-KW"/>
</dbReference>
<sequence>MPRGRKKKEGQVLDIQIHEDVWAMCDACQKWRRLPPGTVLDESQPWYCTQNPDKKYNSCSLDEEDWQNSGDQEISAALGSEIKAEAAKLALKKAAGHDLSMGTGAVRGRKRQTDSDTSWGVVPKKVKGLGTRISANNGGTWEPTRPSGHMSQDHINVPQWFWVGMQHLVPQAAALAANAVEVLTALQYSTGGGQQTAAAATSTLQAELYVRLSLMSAASMLQPVVKLAMQGGDLPAAAVATAPRPAPQQQQAQPLQASTPAPAPAPVHIPLRTQSPLPASSPFPSLAATLLPAAAHSPTAPVVTPGEPINAALQQTTHPLQPLPLPSPAPAAPAGAIPTSPSAPVAVGPAPPPQSATPTATPSASQSPTAGTSAAATSGPTAAVGTTAAGGCGGSSQRPGGSAGGSLSRASSPGTTSTTPTDTGPGSNGRGESRERRESREPREPRELREARVPRERQRDPAYERHLQSQAAQQPQPPPPSHHLGRVGSDRERERDKGPDQPRDRDRDRERRDGSYIREREYHREYSRERDGASYPPHPISNHPHSHYRDSRERERYPGPESPRQPPHHGHGPDGGGREWHDGRGERRDSRERERSFERQGPPSQTYGYVGYGSGSGTGHREGPYAHQGFGGRDYRGDRDRDYYGHEGPSRGGDRDGYYRGGSGSTHYGGFPPESHRGDKDRVRGGGGGGPQDWSGRERDWDFVYDGGSAYGGGHYEGSGGGSYGSGRPAGTQATTTAAGTSAVRGSGPRPVPLPPSLASLPPETVAKLLQDQGHTVKSVHVVKPSSHGQPPPTPSQSPQPGVGTSAGAISNLPSGIAPPVTVAQIRAAAMAAAQQKVQQGYVHGSESGNRSTGGQR</sequence>
<keyword evidence="7" id="KW-1185">Reference proteome</keyword>
<feature type="region of interest" description="Disordered" evidence="4">
    <location>
        <begin position="318"/>
        <end position="817"/>
    </location>
</feature>
<keyword evidence="2" id="KW-0863">Zinc-finger</keyword>
<feature type="compositionally biased region" description="Low complexity" evidence="4">
    <location>
        <begin position="332"/>
        <end position="348"/>
    </location>
</feature>
<feature type="compositionally biased region" description="Basic and acidic residues" evidence="4">
    <location>
        <begin position="431"/>
        <end position="467"/>
    </location>
</feature>
<feature type="region of interest" description="Disordered" evidence="4">
    <location>
        <begin position="833"/>
        <end position="857"/>
    </location>
</feature>
<evidence type="ECO:0000256" key="4">
    <source>
        <dbReference type="SAM" id="MobiDB-lite"/>
    </source>
</evidence>
<dbReference type="eggNOG" id="ENOG502R1XY">
    <property type="taxonomic scope" value="Eukaryota"/>
</dbReference>
<feature type="compositionally biased region" description="Pro residues" evidence="4">
    <location>
        <begin position="321"/>
        <end position="331"/>
    </location>
</feature>
<dbReference type="AlphaFoldDB" id="D8TZE2"/>
<dbReference type="InParanoid" id="D8TZE2"/>
<dbReference type="EMBL" id="GL378346">
    <property type="protein sequence ID" value="EFJ47166.1"/>
    <property type="molecule type" value="Genomic_DNA"/>
</dbReference>
<dbReference type="KEGG" id="vcn:VOLCADRAFT_105221"/>
<feature type="compositionally biased region" description="Gly residues" evidence="4">
    <location>
        <begin position="709"/>
        <end position="725"/>
    </location>
</feature>
<dbReference type="Gene3D" id="3.30.40.100">
    <property type="match status" value="1"/>
</dbReference>
<feature type="compositionally biased region" description="Basic and acidic residues" evidence="4">
    <location>
        <begin position="674"/>
        <end position="684"/>
    </location>
</feature>
<gene>
    <name evidence="6" type="ORF">VOLCADRAFT_105221</name>
</gene>
<accession>D8TZE2</accession>
<evidence type="ECO:0000259" key="5">
    <source>
        <dbReference type="PROSITE" id="PS51050"/>
    </source>
</evidence>
<organism evidence="7">
    <name type="scientific">Volvox carteri f. nagariensis</name>
    <dbReference type="NCBI Taxonomy" id="3068"/>
    <lineage>
        <taxon>Eukaryota</taxon>
        <taxon>Viridiplantae</taxon>
        <taxon>Chlorophyta</taxon>
        <taxon>core chlorophytes</taxon>
        <taxon>Chlorophyceae</taxon>
        <taxon>CS clade</taxon>
        <taxon>Chlamydomonadales</taxon>
        <taxon>Volvocaceae</taxon>
        <taxon>Volvox</taxon>
    </lineage>
</organism>
<evidence type="ECO:0000256" key="2">
    <source>
        <dbReference type="ARBA" id="ARBA00022771"/>
    </source>
</evidence>
<feature type="compositionally biased region" description="Low complexity" evidence="4">
    <location>
        <begin position="726"/>
        <end position="749"/>
    </location>
</feature>
<keyword evidence="3" id="KW-0862">Zinc</keyword>
<evidence type="ECO:0000313" key="7">
    <source>
        <dbReference type="Proteomes" id="UP000001058"/>
    </source>
</evidence>
<protein>
    <recommendedName>
        <fullName evidence="5">CW-type domain-containing protein</fullName>
    </recommendedName>
</protein>
<evidence type="ECO:0000313" key="6">
    <source>
        <dbReference type="EMBL" id="EFJ47166.1"/>
    </source>
</evidence>
<feature type="region of interest" description="Disordered" evidence="4">
    <location>
        <begin position="239"/>
        <end position="280"/>
    </location>
</feature>
<dbReference type="InterPro" id="IPR042778">
    <property type="entry name" value="ZCWPW1/ZCWPW2"/>
</dbReference>
<proteinExistence type="predicted"/>
<dbReference type="Pfam" id="PF07496">
    <property type="entry name" value="zf-CW"/>
    <property type="match status" value="1"/>
</dbReference>
<feature type="compositionally biased region" description="Low complexity" evidence="4">
    <location>
        <begin position="777"/>
        <end position="789"/>
    </location>
</feature>
<feature type="compositionally biased region" description="Polar residues" evidence="4">
    <location>
        <begin position="847"/>
        <end position="857"/>
    </location>
</feature>
<dbReference type="PROSITE" id="PS51050">
    <property type="entry name" value="ZF_CW"/>
    <property type="match status" value="1"/>
</dbReference>
<dbReference type="PANTHER" id="PTHR15999">
    <property type="entry name" value="ZINC FINGER CW-TYPE PWWP DOMAIN PROTEIN 1"/>
    <property type="match status" value="1"/>
</dbReference>
<dbReference type="Proteomes" id="UP000001058">
    <property type="component" value="Unassembled WGS sequence"/>
</dbReference>
<feature type="compositionally biased region" description="Low complexity" evidence="4">
    <location>
        <begin position="356"/>
        <end position="387"/>
    </location>
</feature>